<dbReference type="EMBL" id="FSHM01000004">
    <property type="protein sequence ID" value="SIB16015.1"/>
    <property type="molecule type" value="Genomic_DNA"/>
</dbReference>
<dbReference type="AlphaFoldDB" id="A0AB38D0H9"/>
<protein>
    <submittedName>
        <fullName evidence="1">Uncharacterized protein</fullName>
    </submittedName>
</protein>
<evidence type="ECO:0000313" key="1">
    <source>
        <dbReference type="EMBL" id="SIB16015.1"/>
    </source>
</evidence>
<reference evidence="1 2" key="1">
    <citation type="submission" date="2016-11" db="EMBL/GenBank/DDBJ databases">
        <authorList>
            <consortium name="Pathogen Informatics"/>
        </authorList>
    </citation>
    <scope>NUCLEOTIDE SEQUENCE [LARGE SCALE GENOMIC DNA]</scope>
    <source>
        <strain evidence="1 2">104</strain>
    </source>
</reference>
<dbReference type="RefSeq" id="WP_165644061.1">
    <property type="nucleotide sequence ID" value="NZ_FSHJ01000005.1"/>
</dbReference>
<evidence type="ECO:0000313" key="2">
    <source>
        <dbReference type="Proteomes" id="UP000185210"/>
    </source>
</evidence>
<comment type="caution">
    <text evidence="1">The sequence shown here is derived from an EMBL/GenBank/DDBJ whole genome shotgun (WGS) entry which is preliminary data.</text>
</comment>
<accession>A0AB38D0H9</accession>
<gene>
    <name evidence="1" type="ORF">SAMEA2070301_03061</name>
</gene>
<dbReference type="Proteomes" id="UP000185210">
    <property type="component" value="Unassembled WGS sequence"/>
</dbReference>
<organism evidence="1 2">
    <name type="scientific">Mycobacteroides abscessus subsp. abscessus</name>
    <dbReference type="NCBI Taxonomy" id="1185650"/>
    <lineage>
        <taxon>Bacteria</taxon>
        <taxon>Bacillati</taxon>
        <taxon>Actinomycetota</taxon>
        <taxon>Actinomycetes</taxon>
        <taxon>Mycobacteriales</taxon>
        <taxon>Mycobacteriaceae</taxon>
        <taxon>Mycobacteroides</taxon>
        <taxon>Mycobacteroides abscessus</taxon>
    </lineage>
</organism>
<name>A0AB38D0H9_9MYCO</name>
<proteinExistence type="predicted"/>
<sequence>MTHYRRWRIGEPLDTPVRRYQRYAVGPKGECVVASRRKEKTTPFNDEVALLHELGLR</sequence>